<keyword evidence="3" id="KW-0175">Coiled coil</keyword>
<gene>
    <name evidence="7" type="ORF">PSYICH_LOCUS4596</name>
</gene>
<feature type="domain" description="HMG box" evidence="6">
    <location>
        <begin position="159"/>
        <end position="208"/>
    </location>
</feature>
<dbReference type="GO" id="GO:0006366">
    <property type="term" value="P:transcription by RNA polymerase II"/>
    <property type="evidence" value="ECO:0007669"/>
    <property type="project" value="TreeGrafter"/>
</dbReference>
<dbReference type="OrthoDB" id="76412at2759"/>
<keyword evidence="8" id="KW-1185">Reference proteome</keyword>
<protein>
    <recommendedName>
        <fullName evidence="6">HMG box domain-containing protein</fullName>
    </recommendedName>
</protein>
<dbReference type="InterPro" id="IPR010422">
    <property type="entry name" value="Ccdc124/Oxs1"/>
</dbReference>
<dbReference type="EMBL" id="OV651826">
    <property type="protein sequence ID" value="CAH1103323.1"/>
    <property type="molecule type" value="Genomic_DNA"/>
</dbReference>
<evidence type="ECO:0000313" key="8">
    <source>
        <dbReference type="Proteomes" id="UP001153636"/>
    </source>
</evidence>
<dbReference type="GO" id="GO:0003713">
    <property type="term" value="F:transcription coactivator activity"/>
    <property type="evidence" value="ECO:0007669"/>
    <property type="project" value="TreeGrafter"/>
</dbReference>
<dbReference type="GO" id="GO:0003677">
    <property type="term" value="F:DNA binding"/>
    <property type="evidence" value="ECO:0007669"/>
    <property type="project" value="UniProtKB-UniRule"/>
</dbReference>
<evidence type="ECO:0000256" key="5">
    <source>
        <dbReference type="SAM" id="MobiDB-lite"/>
    </source>
</evidence>
<accession>A0A9P0G823</accession>
<feature type="compositionally biased region" description="Basic and acidic residues" evidence="5">
    <location>
        <begin position="108"/>
        <end position="118"/>
    </location>
</feature>
<dbReference type="PROSITE" id="PS50118">
    <property type="entry name" value="HMG_BOX_2"/>
    <property type="match status" value="1"/>
</dbReference>
<comment type="subcellular location">
    <subcellularLocation>
        <location evidence="1">Midbody</location>
    </subcellularLocation>
</comment>
<organism evidence="7 8">
    <name type="scientific">Psylliodes chrysocephalus</name>
    <dbReference type="NCBI Taxonomy" id="3402493"/>
    <lineage>
        <taxon>Eukaryota</taxon>
        <taxon>Metazoa</taxon>
        <taxon>Ecdysozoa</taxon>
        <taxon>Arthropoda</taxon>
        <taxon>Hexapoda</taxon>
        <taxon>Insecta</taxon>
        <taxon>Pterygota</taxon>
        <taxon>Neoptera</taxon>
        <taxon>Endopterygota</taxon>
        <taxon>Coleoptera</taxon>
        <taxon>Polyphaga</taxon>
        <taxon>Cucujiformia</taxon>
        <taxon>Chrysomeloidea</taxon>
        <taxon>Chrysomelidae</taxon>
        <taxon>Galerucinae</taxon>
        <taxon>Alticini</taxon>
        <taxon>Psylliodes</taxon>
    </lineage>
</organism>
<evidence type="ECO:0000256" key="1">
    <source>
        <dbReference type="ARBA" id="ARBA00004214"/>
    </source>
</evidence>
<dbReference type="Pfam" id="PF06244">
    <property type="entry name" value="Ccdc124"/>
    <property type="match status" value="1"/>
</dbReference>
<dbReference type="InterPro" id="IPR009071">
    <property type="entry name" value="HMG_box_dom"/>
</dbReference>
<dbReference type="PANTHER" id="PTHR21680:SF0">
    <property type="entry name" value="COILED-COIL DOMAIN-CONTAINING PROTEIN 124"/>
    <property type="match status" value="1"/>
</dbReference>
<dbReference type="PANTHER" id="PTHR21680">
    <property type="entry name" value="COILED-COIL DOMAIN-CONTAINING PROTEIN 124"/>
    <property type="match status" value="1"/>
</dbReference>
<evidence type="ECO:0000313" key="7">
    <source>
        <dbReference type="EMBL" id="CAH1103323.1"/>
    </source>
</evidence>
<dbReference type="InterPro" id="IPR036910">
    <property type="entry name" value="HMG_box_dom_sf"/>
</dbReference>
<dbReference type="SUPFAM" id="SSF47095">
    <property type="entry name" value="HMG-box"/>
    <property type="match status" value="1"/>
</dbReference>
<keyword evidence="4" id="KW-0539">Nucleus</keyword>
<reference evidence="7" key="1">
    <citation type="submission" date="2022-01" db="EMBL/GenBank/DDBJ databases">
        <authorList>
            <person name="King R."/>
        </authorList>
    </citation>
    <scope>NUCLEOTIDE SEQUENCE</scope>
</reference>
<dbReference type="AlphaFoldDB" id="A0A9P0G823"/>
<dbReference type="GO" id="GO:0005634">
    <property type="term" value="C:nucleus"/>
    <property type="evidence" value="ECO:0007669"/>
    <property type="project" value="UniProtKB-UniRule"/>
</dbReference>
<keyword evidence="4" id="KW-0238">DNA-binding</keyword>
<comment type="similarity">
    <text evidence="2">Belongs to the CCDC124 family.</text>
</comment>
<feature type="DNA-binding region" description="HMG box" evidence="4">
    <location>
        <begin position="159"/>
        <end position="208"/>
    </location>
</feature>
<dbReference type="InterPro" id="IPR054414">
    <property type="entry name" value="Ccdc124/Oxs1_C"/>
</dbReference>
<feature type="compositionally biased region" description="Basic and acidic residues" evidence="5">
    <location>
        <begin position="22"/>
        <end position="83"/>
    </location>
</feature>
<feature type="region of interest" description="Disordered" evidence="5">
    <location>
        <begin position="1"/>
        <end position="118"/>
    </location>
</feature>
<name>A0A9P0G823_9CUCU</name>
<dbReference type="GO" id="GO:0030496">
    <property type="term" value="C:midbody"/>
    <property type="evidence" value="ECO:0007669"/>
    <property type="project" value="UniProtKB-SubCell"/>
</dbReference>
<evidence type="ECO:0000256" key="2">
    <source>
        <dbReference type="ARBA" id="ARBA00008296"/>
    </source>
</evidence>
<dbReference type="Proteomes" id="UP001153636">
    <property type="component" value="Chromosome 14"/>
</dbReference>
<proteinExistence type="inferred from homology"/>
<evidence type="ECO:0000256" key="3">
    <source>
        <dbReference type="ARBA" id="ARBA00023054"/>
    </source>
</evidence>
<sequence>MPKKFATENTKSVAARERKKQAKDEQTSKKQKDLEDAYWKDDDKQAQKKQQKKEAEEKKKQEALQRKAEAKALLEKELTETPKKVSKPPPPVKVTRAQISAKAAASTKPEKEETKIETHLEAPLIENINRLQVDGEEARTVDEAISILGNKDDIDKHPEKRMKAAYTAYEERRLKELKEENPSLRLSQLKQMIFKEWQKSPENPLNQQ</sequence>
<evidence type="ECO:0000259" key="6">
    <source>
        <dbReference type="PROSITE" id="PS50118"/>
    </source>
</evidence>
<evidence type="ECO:0000256" key="4">
    <source>
        <dbReference type="PROSITE-ProRule" id="PRU00267"/>
    </source>
</evidence>